<dbReference type="AlphaFoldDB" id="A0A7W9MRI7"/>
<protein>
    <submittedName>
        <fullName evidence="2">Uncharacterized protein</fullName>
    </submittedName>
</protein>
<sequence length="45" mass="4583">MLTSSAALAACADTGSVSGDDMRDTGSVRDDDMRDTASVCADGKR</sequence>
<evidence type="ECO:0000313" key="2">
    <source>
        <dbReference type="EMBL" id="MBB5833671.1"/>
    </source>
</evidence>
<evidence type="ECO:0000256" key="1">
    <source>
        <dbReference type="SAM" id="MobiDB-lite"/>
    </source>
</evidence>
<feature type="region of interest" description="Disordered" evidence="1">
    <location>
        <begin position="13"/>
        <end position="45"/>
    </location>
</feature>
<feature type="compositionally biased region" description="Basic and acidic residues" evidence="1">
    <location>
        <begin position="20"/>
        <end position="35"/>
    </location>
</feature>
<keyword evidence="3" id="KW-1185">Reference proteome</keyword>
<evidence type="ECO:0000313" key="3">
    <source>
        <dbReference type="Proteomes" id="UP000549971"/>
    </source>
</evidence>
<name>A0A7W9MRI7_9ACTN</name>
<dbReference type="Proteomes" id="UP000549971">
    <property type="component" value="Unassembled WGS sequence"/>
</dbReference>
<comment type="caution">
    <text evidence="2">The sequence shown here is derived from an EMBL/GenBank/DDBJ whole genome shotgun (WGS) entry which is preliminary data.</text>
</comment>
<accession>A0A7W9MRI7</accession>
<organism evidence="2 3">
    <name type="scientific">Kribbella italica</name>
    <dbReference type="NCBI Taxonomy" id="1540520"/>
    <lineage>
        <taxon>Bacteria</taxon>
        <taxon>Bacillati</taxon>
        <taxon>Actinomycetota</taxon>
        <taxon>Actinomycetes</taxon>
        <taxon>Propionibacteriales</taxon>
        <taxon>Kribbellaceae</taxon>
        <taxon>Kribbella</taxon>
    </lineage>
</organism>
<dbReference type="EMBL" id="JACHMY010000001">
    <property type="protein sequence ID" value="MBB5833671.1"/>
    <property type="molecule type" value="Genomic_DNA"/>
</dbReference>
<gene>
    <name evidence="2" type="ORF">HDA39_000405</name>
</gene>
<dbReference type="RefSeq" id="WP_184793533.1">
    <property type="nucleotide sequence ID" value="NZ_JACHMY010000001.1"/>
</dbReference>
<reference evidence="2 3" key="1">
    <citation type="submission" date="2020-08" db="EMBL/GenBank/DDBJ databases">
        <title>Sequencing the genomes of 1000 actinobacteria strains.</title>
        <authorList>
            <person name="Klenk H.-P."/>
        </authorList>
    </citation>
    <scope>NUCLEOTIDE SEQUENCE [LARGE SCALE GENOMIC DNA]</scope>
    <source>
        <strain evidence="2 3">DSM 28967</strain>
    </source>
</reference>
<proteinExistence type="predicted"/>